<keyword evidence="1" id="KW-0443">Lipid metabolism</keyword>
<dbReference type="EC" id="1.2.1.84" evidence="1"/>
<evidence type="ECO:0000313" key="4">
    <source>
        <dbReference type="Proteomes" id="UP000499080"/>
    </source>
</evidence>
<dbReference type="PANTHER" id="PTHR11011">
    <property type="entry name" value="MALE STERILITY PROTEIN 2-RELATED"/>
    <property type="match status" value="1"/>
</dbReference>
<comment type="similarity">
    <text evidence="1">Belongs to the fatty acyl-CoA reductase family.</text>
</comment>
<dbReference type="GO" id="GO:0102965">
    <property type="term" value="F:alcohol-forming long-chain fatty acyl-CoA reductase activity"/>
    <property type="evidence" value="ECO:0007669"/>
    <property type="project" value="UniProtKB-EC"/>
</dbReference>
<protein>
    <recommendedName>
        <fullName evidence="1">Fatty acyl-CoA reductase</fullName>
        <ecNumber evidence="1">1.2.1.84</ecNumber>
    </recommendedName>
</protein>
<dbReference type="OrthoDB" id="6422683at2759"/>
<evidence type="ECO:0000259" key="2">
    <source>
        <dbReference type="Pfam" id="PF07993"/>
    </source>
</evidence>
<evidence type="ECO:0000256" key="1">
    <source>
        <dbReference type="RuleBase" id="RU363097"/>
    </source>
</evidence>
<gene>
    <name evidence="3" type="primary">FAR1_1</name>
    <name evidence="3" type="ORF">AVEN_207406_1</name>
</gene>
<organism evidence="3 4">
    <name type="scientific">Araneus ventricosus</name>
    <name type="common">Orbweaver spider</name>
    <name type="synonym">Epeira ventricosa</name>
    <dbReference type="NCBI Taxonomy" id="182803"/>
    <lineage>
        <taxon>Eukaryota</taxon>
        <taxon>Metazoa</taxon>
        <taxon>Ecdysozoa</taxon>
        <taxon>Arthropoda</taxon>
        <taxon>Chelicerata</taxon>
        <taxon>Arachnida</taxon>
        <taxon>Araneae</taxon>
        <taxon>Araneomorphae</taxon>
        <taxon>Entelegynae</taxon>
        <taxon>Araneoidea</taxon>
        <taxon>Araneidae</taxon>
        <taxon>Araneus</taxon>
    </lineage>
</organism>
<dbReference type="InterPro" id="IPR026055">
    <property type="entry name" value="FAR"/>
</dbReference>
<comment type="catalytic activity">
    <reaction evidence="1">
        <text>a long-chain fatty acyl-CoA + 2 NADPH + 2 H(+) = a long-chain primary fatty alcohol + 2 NADP(+) + CoA</text>
        <dbReference type="Rhea" id="RHEA:52716"/>
        <dbReference type="ChEBI" id="CHEBI:15378"/>
        <dbReference type="ChEBI" id="CHEBI:57287"/>
        <dbReference type="ChEBI" id="CHEBI:57783"/>
        <dbReference type="ChEBI" id="CHEBI:58349"/>
        <dbReference type="ChEBI" id="CHEBI:77396"/>
        <dbReference type="ChEBI" id="CHEBI:83139"/>
        <dbReference type="EC" id="1.2.1.84"/>
    </reaction>
</comment>
<keyword evidence="1" id="KW-0444">Lipid biosynthesis</keyword>
<dbReference type="PANTHER" id="PTHR11011:SF45">
    <property type="entry name" value="FATTY ACYL-COA REDUCTASE CG8306-RELATED"/>
    <property type="match status" value="1"/>
</dbReference>
<dbReference type="GO" id="GO:0035336">
    <property type="term" value="P:long-chain fatty-acyl-CoA metabolic process"/>
    <property type="evidence" value="ECO:0007669"/>
    <property type="project" value="TreeGrafter"/>
</dbReference>
<dbReference type="GO" id="GO:0080019">
    <property type="term" value="F:alcohol-forming very long-chain fatty acyl-CoA reductase activity"/>
    <property type="evidence" value="ECO:0007669"/>
    <property type="project" value="InterPro"/>
</dbReference>
<dbReference type="AlphaFoldDB" id="A0A4Y2J9Y6"/>
<evidence type="ECO:0000313" key="3">
    <source>
        <dbReference type="EMBL" id="GBM86897.1"/>
    </source>
</evidence>
<dbReference type="EMBL" id="BGPR01003346">
    <property type="protein sequence ID" value="GBM86897.1"/>
    <property type="molecule type" value="Genomic_DNA"/>
</dbReference>
<feature type="domain" description="Thioester reductase (TE)" evidence="2">
    <location>
        <begin position="25"/>
        <end position="132"/>
    </location>
</feature>
<keyword evidence="1" id="KW-0560">Oxidoreductase</keyword>
<dbReference type="Gene3D" id="3.40.50.720">
    <property type="entry name" value="NAD(P)-binding Rossmann-like Domain"/>
    <property type="match status" value="1"/>
</dbReference>
<accession>A0A4Y2J9Y6</accession>
<dbReference type="InterPro" id="IPR013120">
    <property type="entry name" value="FAR_NAD-bd"/>
</dbReference>
<keyword evidence="1" id="KW-0521">NADP</keyword>
<proteinExistence type="inferred from homology"/>
<dbReference type="Pfam" id="PF07993">
    <property type="entry name" value="NAD_binding_4"/>
    <property type="match status" value="1"/>
</dbReference>
<dbReference type="GO" id="GO:0005777">
    <property type="term" value="C:peroxisome"/>
    <property type="evidence" value="ECO:0007669"/>
    <property type="project" value="TreeGrafter"/>
</dbReference>
<dbReference type="InterPro" id="IPR036291">
    <property type="entry name" value="NAD(P)-bd_dom_sf"/>
</dbReference>
<dbReference type="SUPFAM" id="SSF51735">
    <property type="entry name" value="NAD(P)-binding Rossmann-fold domains"/>
    <property type="match status" value="1"/>
</dbReference>
<sequence>MLGSNVVANKLPRVPEFYHGKSVFLTGAAGFIGSLLLETLLRCCPGIKSLYTLLRTKKNVQAEVRKEQIFNKKIFDKLKKETPELLRKVRVISGDVSLPNLGMNEDDTHMLLEEVSIVFHCAAVVNFKKPLE</sequence>
<keyword evidence="4" id="KW-1185">Reference proteome</keyword>
<name>A0A4Y2J9Y6_ARAVE</name>
<dbReference type="Proteomes" id="UP000499080">
    <property type="component" value="Unassembled WGS sequence"/>
</dbReference>
<comment type="caution">
    <text evidence="3">The sequence shown here is derived from an EMBL/GenBank/DDBJ whole genome shotgun (WGS) entry which is preliminary data.</text>
</comment>
<comment type="function">
    <text evidence="1">Catalyzes the reduction of fatty acyl-CoA to fatty alcohols.</text>
</comment>
<reference evidence="3 4" key="1">
    <citation type="journal article" date="2019" name="Sci. Rep.">
        <title>Orb-weaving spider Araneus ventricosus genome elucidates the spidroin gene catalogue.</title>
        <authorList>
            <person name="Kono N."/>
            <person name="Nakamura H."/>
            <person name="Ohtoshi R."/>
            <person name="Moran D.A.P."/>
            <person name="Shinohara A."/>
            <person name="Yoshida Y."/>
            <person name="Fujiwara M."/>
            <person name="Mori M."/>
            <person name="Tomita M."/>
            <person name="Arakawa K."/>
        </authorList>
    </citation>
    <scope>NUCLEOTIDE SEQUENCE [LARGE SCALE GENOMIC DNA]</scope>
</reference>